<organism evidence="1 2">
    <name type="scientific">Funneliformis geosporum</name>
    <dbReference type="NCBI Taxonomy" id="1117311"/>
    <lineage>
        <taxon>Eukaryota</taxon>
        <taxon>Fungi</taxon>
        <taxon>Fungi incertae sedis</taxon>
        <taxon>Mucoromycota</taxon>
        <taxon>Glomeromycotina</taxon>
        <taxon>Glomeromycetes</taxon>
        <taxon>Glomerales</taxon>
        <taxon>Glomeraceae</taxon>
        <taxon>Funneliformis</taxon>
    </lineage>
</organism>
<dbReference type="AlphaFoldDB" id="A0A9W4TAJ3"/>
<protein>
    <submittedName>
        <fullName evidence="1">1833_t:CDS:1</fullName>
    </submittedName>
</protein>
<dbReference type="Proteomes" id="UP001153678">
    <property type="component" value="Unassembled WGS sequence"/>
</dbReference>
<dbReference type="EMBL" id="CAMKVN010018556">
    <property type="protein sequence ID" value="CAI2198395.1"/>
    <property type="molecule type" value="Genomic_DNA"/>
</dbReference>
<comment type="caution">
    <text evidence="1">The sequence shown here is derived from an EMBL/GenBank/DDBJ whole genome shotgun (WGS) entry which is preliminary data.</text>
</comment>
<accession>A0A9W4TAJ3</accession>
<evidence type="ECO:0000313" key="1">
    <source>
        <dbReference type="EMBL" id="CAI2198395.1"/>
    </source>
</evidence>
<gene>
    <name evidence="1" type="ORF">FWILDA_LOCUS18551</name>
</gene>
<sequence>TSFSSLNHFIISHNSRRGRFTVEKETKIIDFLKIHSYLSPDLISAQCIVWEAASQYDTIM</sequence>
<reference evidence="1" key="1">
    <citation type="submission" date="2022-08" db="EMBL/GenBank/DDBJ databases">
        <authorList>
            <person name="Kallberg Y."/>
            <person name="Tangrot J."/>
            <person name="Rosling A."/>
        </authorList>
    </citation>
    <scope>NUCLEOTIDE SEQUENCE</scope>
    <source>
        <strain evidence="1">Wild A</strain>
    </source>
</reference>
<proteinExistence type="predicted"/>
<name>A0A9W4TAJ3_9GLOM</name>
<evidence type="ECO:0000313" key="2">
    <source>
        <dbReference type="Proteomes" id="UP001153678"/>
    </source>
</evidence>
<keyword evidence="2" id="KW-1185">Reference proteome</keyword>
<feature type="non-terminal residue" evidence="1">
    <location>
        <position position="1"/>
    </location>
</feature>